<reference evidence="1" key="1">
    <citation type="journal article" date="2021" name="Environ. Microbiol.">
        <title>Gene family expansions and transcriptome signatures uncover fungal adaptations to wood decay.</title>
        <authorList>
            <person name="Hage H."/>
            <person name="Miyauchi S."/>
            <person name="Viragh M."/>
            <person name="Drula E."/>
            <person name="Min B."/>
            <person name="Chaduli D."/>
            <person name="Navarro D."/>
            <person name="Favel A."/>
            <person name="Norest M."/>
            <person name="Lesage-Meessen L."/>
            <person name="Balint B."/>
            <person name="Merenyi Z."/>
            <person name="de Eugenio L."/>
            <person name="Morin E."/>
            <person name="Martinez A.T."/>
            <person name="Baldrian P."/>
            <person name="Stursova M."/>
            <person name="Martinez M.J."/>
            <person name="Novotny C."/>
            <person name="Magnuson J.K."/>
            <person name="Spatafora J.W."/>
            <person name="Maurice S."/>
            <person name="Pangilinan J."/>
            <person name="Andreopoulos W."/>
            <person name="LaButti K."/>
            <person name="Hundley H."/>
            <person name="Na H."/>
            <person name="Kuo A."/>
            <person name="Barry K."/>
            <person name="Lipzen A."/>
            <person name="Henrissat B."/>
            <person name="Riley R."/>
            <person name="Ahrendt S."/>
            <person name="Nagy L.G."/>
            <person name="Grigoriev I.V."/>
            <person name="Martin F."/>
            <person name="Rosso M.N."/>
        </authorList>
    </citation>
    <scope>NUCLEOTIDE SEQUENCE</scope>
    <source>
        <strain evidence="1">CBS 384.51</strain>
    </source>
</reference>
<sequence>MHRFPEIHVDRLQKNIVVSPSMDHAWGSGPDSHEISLVRIRDLGVEPCGCEASRTVMAHMDDHSDIQCISHLELPTTDSTSDDIHAAFTPTLNIDHWGGSSLDDADIQKSGDAYGPLPLFWGRTREMRCRLNAVLWLFLRGRHGRHMARWRVTAVGSRGGSTVVRFLPTERLKAKVYHGCTCVIVVVREHTHTSCPPADNGLGRRRRRRRRTTTNRCHPLSPPYVLPSVGRK</sequence>
<gene>
    <name evidence="1" type="ORF">BDY19DRAFT_411879</name>
</gene>
<evidence type="ECO:0000313" key="2">
    <source>
        <dbReference type="Proteomes" id="UP001055072"/>
    </source>
</evidence>
<organism evidence="1 2">
    <name type="scientific">Irpex rosettiformis</name>
    <dbReference type="NCBI Taxonomy" id="378272"/>
    <lineage>
        <taxon>Eukaryota</taxon>
        <taxon>Fungi</taxon>
        <taxon>Dikarya</taxon>
        <taxon>Basidiomycota</taxon>
        <taxon>Agaricomycotina</taxon>
        <taxon>Agaricomycetes</taxon>
        <taxon>Polyporales</taxon>
        <taxon>Irpicaceae</taxon>
        <taxon>Irpex</taxon>
    </lineage>
</organism>
<protein>
    <submittedName>
        <fullName evidence="1">Uncharacterized protein</fullName>
    </submittedName>
</protein>
<name>A0ACB8UFX2_9APHY</name>
<comment type="caution">
    <text evidence="1">The sequence shown here is derived from an EMBL/GenBank/DDBJ whole genome shotgun (WGS) entry which is preliminary data.</text>
</comment>
<dbReference type="EMBL" id="MU274902">
    <property type="protein sequence ID" value="KAI0093164.1"/>
    <property type="molecule type" value="Genomic_DNA"/>
</dbReference>
<keyword evidence="2" id="KW-1185">Reference proteome</keyword>
<dbReference type="Proteomes" id="UP001055072">
    <property type="component" value="Unassembled WGS sequence"/>
</dbReference>
<evidence type="ECO:0000313" key="1">
    <source>
        <dbReference type="EMBL" id="KAI0093164.1"/>
    </source>
</evidence>
<accession>A0ACB8UFX2</accession>
<proteinExistence type="predicted"/>